<protein>
    <submittedName>
        <fullName evidence="1">Intraflagellar transport associated protein</fullName>
    </submittedName>
</protein>
<sequence>MPVVPSGVRVAAYEQAVVDTLELLCISSEQTYEGFLSSFTHLPAGGAADGQLDLASGLSLCQTASGMQNGVKTDMEEGEWLGDKCLHEIVLDKGVTVGGFVTGERPPGGVKFDNYLDVSDFSHEEEDLSLNSDQMALPGEAEEGLPCTASVCHHTMLEFHTVTLNQDQGQSSTPGSQEAPEEVQPFTLDENFDYDHAILSQKHPVL</sequence>
<dbReference type="PANTHER" id="PTHR35543:SF1">
    <property type="entry name" value="INTRAFLAGELLAR TRANSPORT-ASSOCIATED PROTEIN"/>
    <property type="match status" value="1"/>
</dbReference>
<accession>A0A3B3QHR4</accession>
<dbReference type="InterPro" id="IPR040028">
    <property type="entry name" value="IFTAP"/>
</dbReference>
<proteinExistence type="predicted"/>
<reference evidence="1" key="2">
    <citation type="submission" date="2025-09" db="UniProtKB">
        <authorList>
            <consortium name="Ensembl"/>
        </authorList>
    </citation>
    <scope>IDENTIFICATION</scope>
</reference>
<dbReference type="GO" id="GO:0007340">
    <property type="term" value="P:acrosome reaction"/>
    <property type="evidence" value="ECO:0007669"/>
    <property type="project" value="TreeGrafter"/>
</dbReference>
<dbReference type="GO" id="GO:0005829">
    <property type="term" value="C:cytosol"/>
    <property type="evidence" value="ECO:0007669"/>
    <property type="project" value="TreeGrafter"/>
</dbReference>
<dbReference type="GO" id="GO:0120160">
    <property type="term" value="F:intraciliary transport particle A binding"/>
    <property type="evidence" value="ECO:0007669"/>
    <property type="project" value="TreeGrafter"/>
</dbReference>
<dbReference type="STRING" id="1676925.ENSPKIP00000005125"/>
<dbReference type="KEGG" id="pki:111859496"/>
<dbReference type="Pfam" id="PF17722">
    <property type="entry name" value="IFTAP"/>
    <property type="match status" value="1"/>
</dbReference>
<dbReference type="GO" id="GO:0007283">
    <property type="term" value="P:spermatogenesis"/>
    <property type="evidence" value="ECO:0007669"/>
    <property type="project" value="TreeGrafter"/>
</dbReference>
<dbReference type="GO" id="GO:0097731">
    <property type="term" value="C:9+0 non-motile cilium"/>
    <property type="evidence" value="ECO:0007669"/>
    <property type="project" value="TreeGrafter"/>
</dbReference>
<reference evidence="1" key="1">
    <citation type="submission" date="2025-08" db="UniProtKB">
        <authorList>
            <consortium name="Ensembl"/>
        </authorList>
    </citation>
    <scope>IDENTIFICATION</scope>
</reference>
<dbReference type="Proteomes" id="UP000261540">
    <property type="component" value="Unplaced"/>
</dbReference>
<dbReference type="CTD" id="119710"/>
<evidence type="ECO:0000313" key="1">
    <source>
        <dbReference type="Ensembl" id="ENSPKIP00000005125.1"/>
    </source>
</evidence>
<organism evidence="1 2">
    <name type="scientific">Paramormyrops kingsleyae</name>
    <dbReference type="NCBI Taxonomy" id="1676925"/>
    <lineage>
        <taxon>Eukaryota</taxon>
        <taxon>Metazoa</taxon>
        <taxon>Chordata</taxon>
        <taxon>Craniata</taxon>
        <taxon>Vertebrata</taxon>
        <taxon>Euteleostomi</taxon>
        <taxon>Actinopterygii</taxon>
        <taxon>Neopterygii</taxon>
        <taxon>Teleostei</taxon>
        <taxon>Osteoglossocephala</taxon>
        <taxon>Osteoglossomorpha</taxon>
        <taxon>Osteoglossiformes</taxon>
        <taxon>Mormyridae</taxon>
        <taxon>Paramormyrops</taxon>
    </lineage>
</organism>
<dbReference type="GeneTree" id="ENSGT00940000175068"/>
<dbReference type="PANTHER" id="PTHR35543">
    <property type="entry name" value="PROTEIN C11ORF74"/>
    <property type="match status" value="1"/>
</dbReference>
<dbReference type="AlphaFoldDB" id="A0A3B3QHR4"/>
<dbReference type="Ensembl" id="ENSPKIT00000029118.1">
    <property type="protein sequence ID" value="ENSPKIP00000005125.1"/>
    <property type="gene ID" value="ENSPKIG00000021938.1"/>
</dbReference>
<name>A0A3B3QHR4_9TELE</name>
<evidence type="ECO:0000313" key="2">
    <source>
        <dbReference type="Proteomes" id="UP000261540"/>
    </source>
</evidence>
<dbReference type="GeneID" id="111859496"/>
<dbReference type="OrthoDB" id="10057631at2759"/>
<keyword evidence="2" id="KW-1185">Reference proteome</keyword>
<dbReference type="RefSeq" id="XP_072554331.1">
    <property type="nucleotide sequence ID" value="XM_072698230.1"/>
</dbReference>